<evidence type="ECO:0008006" key="4">
    <source>
        <dbReference type="Google" id="ProtNLM"/>
    </source>
</evidence>
<keyword evidence="1" id="KW-1133">Transmembrane helix</keyword>
<feature type="transmembrane region" description="Helical" evidence="1">
    <location>
        <begin position="15"/>
        <end position="33"/>
    </location>
</feature>
<keyword evidence="1" id="KW-0472">Membrane</keyword>
<organism evidence="2 3">
    <name type="scientific">Goodfellowiella coeruleoviolacea</name>
    <dbReference type="NCBI Taxonomy" id="334858"/>
    <lineage>
        <taxon>Bacteria</taxon>
        <taxon>Bacillati</taxon>
        <taxon>Actinomycetota</taxon>
        <taxon>Actinomycetes</taxon>
        <taxon>Pseudonocardiales</taxon>
        <taxon>Pseudonocardiaceae</taxon>
        <taxon>Goodfellowiella</taxon>
    </lineage>
</organism>
<dbReference type="AlphaFoldDB" id="A0AAE3KJD4"/>
<feature type="transmembrane region" description="Helical" evidence="1">
    <location>
        <begin position="97"/>
        <end position="118"/>
    </location>
</feature>
<gene>
    <name evidence="2" type="ORF">LX83_006391</name>
</gene>
<keyword evidence="1" id="KW-0812">Transmembrane</keyword>
<accession>A0AAE3KJD4</accession>
<feature type="transmembrane region" description="Helical" evidence="1">
    <location>
        <begin position="45"/>
        <end position="66"/>
    </location>
</feature>
<keyword evidence="3" id="KW-1185">Reference proteome</keyword>
<comment type="caution">
    <text evidence="2">The sequence shown here is derived from an EMBL/GenBank/DDBJ whole genome shotgun (WGS) entry which is preliminary data.</text>
</comment>
<dbReference type="RefSeq" id="WP_308204096.1">
    <property type="nucleotide sequence ID" value="NZ_JAMTCK010000019.1"/>
</dbReference>
<dbReference type="InterPro" id="IPR021213">
    <property type="entry name" value="DUF2567"/>
</dbReference>
<name>A0AAE3KJD4_9PSEU</name>
<protein>
    <recommendedName>
        <fullName evidence="4">DUF2567 domain-containing protein</fullName>
    </recommendedName>
</protein>
<dbReference type="Proteomes" id="UP001206128">
    <property type="component" value="Unassembled WGS sequence"/>
</dbReference>
<proteinExistence type="predicted"/>
<dbReference type="EMBL" id="JAMTCK010000019">
    <property type="protein sequence ID" value="MCP2169505.1"/>
    <property type="molecule type" value="Genomic_DNA"/>
</dbReference>
<evidence type="ECO:0000313" key="2">
    <source>
        <dbReference type="EMBL" id="MCP2169505.1"/>
    </source>
</evidence>
<sequence length="204" mass="21682">MAEQPTGQPVDRVGPVRVAPAGVASTVFLAPLPRRRPRVVVRADLLPGLSVLAVVALLGVPLGWLWSRLAPAEHVLVYQDGQLLPLTLESYHRFDDLVLYLLLGLAVGVVTGVAVWLLRRRRGPVVVLAAVLGSGLAAWLGMRTGLWLAAGHYPLPASPEVGSVLAVAPRLESGWAVLTQPFGTALAYGCLAAWNGMDDLGRRL</sequence>
<feature type="transmembrane region" description="Helical" evidence="1">
    <location>
        <begin position="125"/>
        <end position="153"/>
    </location>
</feature>
<evidence type="ECO:0000256" key="1">
    <source>
        <dbReference type="SAM" id="Phobius"/>
    </source>
</evidence>
<reference evidence="2" key="1">
    <citation type="submission" date="2022-06" db="EMBL/GenBank/DDBJ databases">
        <title>Genomic Encyclopedia of Archaeal and Bacterial Type Strains, Phase II (KMG-II): from individual species to whole genera.</title>
        <authorList>
            <person name="Goeker M."/>
        </authorList>
    </citation>
    <scope>NUCLEOTIDE SEQUENCE</scope>
    <source>
        <strain evidence="2">DSM 43935</strain>
    </source>
</reference>
<feature type="transmembrane region" description="Helical" evidence="1">
    <location>
        <begin position="173"/>
        <end position="194"/>
    </location>
</feature>
<evidence type="ECO:0000313" key="3">
    <source>
        <dbReference type="Proteomes" id="UP001206128"/>
    </source>
</evidence>
<dbReference type="Pfam" id="PF10821">
    <property type="entry name" value="DUF2567"/>
    <property type="match status" value="1"/>
</dbReference>